<dbReference type="SUPFAM" id="SSF63817">
    <property type="entry name" value="Sortase"/>
    <property type="match status" value="1"/>
</dbReference>
<dbReference type="CDD" id="cd05829">
    <property type="entry name" value="Sortase_F"/>
    <property type="match status" value="1"/>
</dbReference>
<dbReference type="Proteomes" id="UP000598775">
    <property type="component" value="Unassembled WGS sequence"/>
</dbReference>
<dbReference type="InterPro" id="IPR023365">
    <property type="entry name" value="Sortase_dom-sf"/>
</dbReference>
<organism evidence="2 3">
    <name type="scientific">Subtercola lobariae</name>
    <dbReference type="NCBI Taxonomy" id="1588641"/>
    <lineage>
        <taxon>Bacteria</taxon>
        <taxon>Bacillati</taxon>
        <taxon>Actinomycetota</taxon>
        <taxon>Actinomycetes</taxon>
        <taxon>Micrococcales</taxon>
        <taxon>Microbacteriaceae</taxon>
        <taxon>Subtercola</taxon>
    </lineage>
</organism>
<evidence type="ECO:0000313" key="3">
    <source>
        <dbReference type="Proteomes" id="UP000598775"/>
    </source>
</evidence>
<accession>A0A917B511</accession>
<dbReference type="InterPro" id="IPR005754">
    <property type="entry name" value="Sortase"/>
</dbReference>
<protein>
    <recommendedName>
        <fullName evidence="4">Class F sortase</fullName>
    </recommendedName>
</protein>
<evidence type="ECO:0000313" key="2">
    <source>
        <dbReference type="EMBL" id="GGF19492.1"/>
    </source>
</evidence>
<proteinExistence type="predicted"/>
<reference evidence="2 3" key="1">
    <citation type="journal article" date="2014" name="Int. J. Syst. Evol. Microbiol.">
        <title>Complete genome sequence of Corynebacterium casei LMG S-19264T (=DSM 44701T), isolated from a smear-ripened cheese.</title>
        <authorList>
            <consortium name="US DOE Joint Genome Institute (JGI-PGF)"/>
            <person name="Walter F."/>
            <person name="Albersmeier A."/>
            <person name="Kalinowski J."/>
            <person name="Ruckert C."/>
        </authorList>
    </citation>
    <scope>NUCLEOTIDE SEQUENCE [LARGE SCALE GENOMIC DNA]</scope>
    <source>
        <strain evidence="2 3">CGMCC 1.12976</strain>
    </source>
</reference>
<name>A0A917B511_9MICO</name>
<keyword evidence="1" id="KW-0378">Hydrolase</keyword>
<evidence type="ECO:0000256" key="1">
    <source>
        <dbReference type="ARBA" id="ARBA00022801"/>
    </source>
</evidence>
<dbReference type="GO" id="GO:0016787">
    <property type="term" value="F:hydrolase activity"/>
    <property type="evidence" value="ECO:0007669"/>
    <property type="project" value="UniProtKB-KW"/>
</dbReference>
<sequence>MAQSSASRGAVGANQDPYLAHVSTERQKGITPVRVQIPAIAVDSGLESLNRDSTGWIQPPVDFDSAGWYSDGVVPGDIGPAVIAGHIDSAVAPAVFARLAELQVGAQVRVTLSDQSSVTFTVDRLVQAAKAQFPTDEVYGPTPTAQLRLITCGGVFDDSTGHYVDNTIVFATRAPQ</sequence>
<keyword evidence="3" id="KW-1185">Reference proteome</keyword>
<dbReference type="EMBL" id="BMGP01000002">
    <property type="protein sequence ID" value="GGF19492.1"/>
    <property type="molecule type" value="Genomic_DNA"/>
</dbReference>
<gene>
    <name evidence="2" type="ORF">GCM10011399_11400</name>
</gene>
<dbReference type="Gene3D" id="2.40.260.10">
    <property type="entry name" value="Sortase"/>
    <property type="match status" value="1"/>
</dbReference>
<dbReference type="Pfam" id="PF04203">
    <property type="entry name" value="Sortase"/>
    <property type="match status" value="1"/>
</dbReference>
<evidence type="ECO:0008006" key="4">
    <source>
        <dbReference type="Google" id="ProtNLM"/>
    </source>
</evidence>
<dbReference type="AlphaFoldDB" id="A0A917B511"/>
<dbReference type="InterPro" id="IPR042001">
    <property type="entry name" value="Sortase_F"/>
</dbReference>
<comment type="caution">
    <text evidence="2">The sequence shown here is derived from an EMBL/GenBank/DDBJ whole genome shotgun (WGS) entry which is preliminary data.</text>
</comment>
<dbReference type="NCBIfam" id="NF033748">
    <property type="entry name" value="class_F_sortase"/>
    <property type="match status" value="1"/>
</dbReference>